<dbReference type="PROSITE" id="PS50089">
    <property type="entry name" value="ZF_RING_2"/>
    <property type="match status" value="1"/>
</dbReference>
<keyword evidence="4" id="KW-0479">Metal-binding</keyword>
<evidence type="ECO:0000256" key="4">
    <source>
        <dbReference type="ARBA" id="ARBA00022723"/>
    </source>
</evidence>
<dbReference type="CDD" id="cd16461">
    <property type="entry name" value="RING-H2_EL5-like"/>
    <property type="match status" value="1"/>
</dbReference>
<comment type="subcellular location">
    <subcellularLocation>
        <location evidence="1">Membrane</location>
        <topology evidence="1">Single-pass membrane protein</topology>
    </subcellularLocation>
</comment>
<evidence type="ECO:0000256" key="10">
    <source>
        <dbReference type="SAM" id="Phobius"/>
    </source>
</evidence>
<dbReference type="InterPro" id="IPR001841">
    <property type="entry name" value="Znf_RING"/>
</dbReference>
<keyword evidence="2" id="KW-0808">Transferase</keyword>
<evidence type="ECO:0000256" key="8">
    <source>
        <dbReference type="ARBA" id="ARBA00024209"/>
    </source>
</evidence>
<reference evidence="12" key="2">
    <citation type="submission" date="2021-02" db="EMBL/GenBank/DDBJ databases">
        <authorList>
            <person name="Kimball J.A."/>
            <person name="Haas M.W."/>
            <person name="Macchietto M."/>
            <person name="Kono T."/>
            <person name="Duquette J."/>
            <person name="Shao M."/>
        </authorList>
    </citation>
    <scope>NUCLEOTIDE SEQUENCE</scope>
    <source>
        <tissue evidence="12">Fresh leaf tissue</tissue>
    </source>
</reference>
<keyword evidence="7 10" id="KW-0472">Membrane</keyword>
<dbReference type="SMART" id="SM00184">
    <property type="entry name" value="RING"/>
    <property type="match status" value="1"/>
</dbReference>
<dbReference type="InterPro" id="IPR044602">
    <property type="entry name" value="ATL10/ATL72-79-like"/>
</dbReference>
<keyword evidence="9" id="KW-0863">Zinc-finger</keyword>
<evidence type="ECO:0000313" key="13">
    <source>
        <dbReference type="Proteomes" id="UP000729402"/>
    </source>
</evidence>
<proteinExistence type="inferred from homology"/>
<sequence length="213" mass="22734">MDVVEQLQGRRLLSNGAAAEAAIASRGTAGTGHGVQGGAPRRALFSSLDATVITVLSLLLCVFVVGFVLHAVLRCALRLTRRVCYGQESPVEEETASRPERCAAPASKKKWALGAIGDHTTLVYSPGIKLAGYGSTECAICLAEFAQGERVRVLPRCSHGFHARCIDRWLSAKQTCPTCRREPFANPAPVVASAAVQLQLQVYPDAALQHETP</sequence>
<evidence type="ECO:0000259" key="11">
    <source>
        <dbReference type="PROSITE" id="PS50089"/>
    </source>
</evidence>
<feature type="domain" description="RING-type" evidence="11">
    <location>
        <begin position="138"/>
        <end position="180"/>
    </location>
</feature>
<evidence type="ECO:0000313" key="12">
    <source>
        <dbReference type="EMBL" id="KAG8054639.1"/>
    </source>
</evidence>
<evidence type="ECO:0000256" key="6">
    <source>
        <dbReference type="ARBA" id="ARBA00022989"/>
    </source>
</evidence>
<comment type="caution">
    <text evidence="12">The sequence shown here is derived from an EMBL/GenBank/DDBJ whole genome shotgun (WGS) entry which is preliminary data.</text>
</comment>
<keyword evidence="13" id="KW-1185">Reference proteome</keyword>
<evidence type="ECO:0000256" key="7">
    <source>
        <dbReference type="ARBA" id="ARBA00023136"/>
    </source>
</evidence>
<dbReference type="AlphaFoldDB" id="A0A8J5SFM8"/>
<dbReference type="GO" id="GO:0016567">
    <property type="term" value="P:protein ubiquitination"/>
    <property type="evidence" value="ECO:0007669"/>
    <property type="project" value="InterPro"/>
</dbReference>
<dbReference type="PANTHER" id="PTHR46905:SF7">
    <property type="entry name" value="RING-H2 FINGER PROTEIN ATL78"/>
    <property type="match status" value="1"/>
</dbReference>
<name>A0A8J5SFM8_ZIZPA</name>
<evidence type="ECO:0000256" key="9">
    <source>
        <dbReference type="PROSITE-ProRule" id="PRU00175"/>
    </source>
</evidence>
<evidence type="ECO:0000256" key="1">
    <source>
        <dbReference type="ARBA" id="ARBA00004167"/>
    </source>
</evidence>
<keyword evidence="3 10" id="KW-0812">Transmembrane</keyword>
<dbReference type="GO" id="GO:0016740">
    <property type="term" value="F:transferase activity"/>
    <property type="evidence" value="ECO:0007669"/>
    <property type="project" value="UniProtKB-KW"/>
</dbReference>
<keyword evidence="5" id="KW-0862">Zinc</keyword>
<dbReference type="Proteomes" id="UP000729402">
    <property type="component" value="Unassembled WGS sequence"/>
</dbReference>
<accession>A0A8J5SFM8</accession>
<protein>
    <recommendedName>
        <fullName evidence="11">RING-type domain-containing protein</fullName>
    </recommendedName>
</protein>
<gene>
    <name evidence="12" type="ORF">GUJ93_ZPchr0001g31188</name>
</gene>
<organism evidence="12 13">
    <name type="scientific">Zizania palustris</name>
    <name type="common">Northern wild rice</name>
    <dbReference type="NCBI Taxonomy" id="103762"/>
    <lineage>
        <taxon>Eukaryota</taxon>
        <taxon>Viridiplantae</taxon>
        <taxon>Streptophyta</taxon>
        <taxon>Embryophyta</taxon>
        <taxon>Tracheophyta</taxon>
        <taxon>Spermatophyta</taxon>
        <taxon>Magnoliopsida</taxon>
        <taxon>Liliopsida</taxon>
        <taxon>Poales</taxon>
        <taxon>Poaceae</taxon>
        <taxon>BOP clade</taxon>
        <taxon>Oryzoideae</taxon>
        <taxon>Oryzeae</taxon>
        <taxon>Zizaniinae</taxon>
        <taxon>Zizania</taxon>
    </lineage>
</organism>
<evidence type="ECO:0000256" key="3">
    <source>
        <dbReference type="ARBA" id="ARBA00022692"/>
    </source>
</evidence>
<comment type="similarity">
    <text evidence="8">Belongs to the RING-type zinc finger family. ATL subfamily.</text>
</comment>
<keyword evidence="6 10" id="KW-1133">Transmembrane helix</keyword>
<evidence type="ECO:0000256" key="2">
    <source>
        <dbReference type="ARBA" id="ARBA00022679"/>
    </source>
</evidence>
<dbReference type="GO" id="GO:0008270">
    <property type="term" value="F:zinc ion binding"/>
    <property type="evidence" value="ECO:0007669"/>
    <property type="project" value="UniProtKB-KW"/>
</dbReference>
<evidence type="ECO:0000256" key="5">
    <source>
        <dbReference type="ARBA" id="ARBA00022833"/>
    </source>
</evidence>
<dbReference type="Pfam" id="PF13639">
    <property type="entry name" value="zf-RING_2"/>
    <property type="match status" value="1"/>
</dbReference>
<dbReference type="GO" id="GO:0016020">
    <property type="term" value="C:membrane"/>
    <property type="evidence" value="ECO:0007669"/>
    <property type="project" value="UniProtKB-SubCell"/>
</dbReference>
<dbReference type="EMBL" id="JAAALK010000288">
    <property type="protein sequence ID" value="KAG8054639.1"/>
    <property type="molecule type" value="Genomic_DNA"/>
</dbReference>
<feature type="transmembrane region" description="Helical" evidence="10">
    <location>
        <begin position="50"/>
        <end position="73"/>
    </location>
</feature>
<dbReference type="OrthoDB" id="8062037at2759"/>
<reference evidence="12" key="1">
    <citation type="journal article" date="2021" name="bioRxiv">
        <title>Whole Genome Assembly and Annotation of Northern Wild Rice, Zizania palustris L., Supports a Whole Genome Duplication in the Zizania Genus.</title>
        <authorList>
            <person name="Haas M."/>
            <person name="Kono T."/>
            <person name="Macchietto M."/>
            <person name="Millas R."/>
            <person name="McGilp L."/>
            <person name="Shao M."/>
            <person name="Duquette J."/>
            <person name="Hirsch C.N."/>
            <person name="Kimball J."/>
        </authorList>
    </citation>
    <scope>NUCLEOTIDE SEQUENCE</scope>
    <source>
        <tissue evidence="12">Fresh leaf tissue</tissue>
    </source>
</reference>
<dbReference type="PANTHER" id="PTHR46905">
    <property type="entry name" value="RING-H2 FINGER PROTEIN ATL78"/>
    <property type="match status" value="1"/>
</dbReference>